<evidence type="ECO:0000313" key="2">
    <source>
        <dbReference type="EMBL" id="PSR81657.1"/>
    </source>
</evidence>
<feature type="transmembrane region" description="Helical" evidence="1">
    <location>
        <begin position="138"/>
        <end position="161"/>
    </location>
</feature>
<accession>A0A2T3A2G6</accession>
<reference evidence="2 3" key="1">
    <citation type="journal article" date="2018" name="Mycol. Prog.">
        <title>Coniella lustricola, a new species from submerged detritus.</title>
        <authorList>
            <person name="Raudabaugh D.B."/>
            <person name="Iturriaga T."/>
            <person name="Carver A."/>
            <person name="Mondo S."/>
            <person name="Pangilinan J."/>
            <person name="Lipzen A."/>
            <person name="He G."/>
            <person name="Amirebrahimi M."/>
            <person name="Grigoriev I.V."/>
            <person name="Miller A.N."/>
        </authorList>
    </citation>
    <scope>NUCLEOTIDE SEQUENCE [LARGE SCALE GENOMIC DNA]</scope>
    <source>
        <strain evidence="2 3">B22-T-1</strain>
    </source>
</reference>
<evidence type="ECO:0000313" key="3">
    <source>
        <dbReference type="Proteomes" id="UP000241462"/>
    </source>
</evidence>
<keyword evidence="1" id="KW-0812">Transmembrane</keyword>
<name>A0A2T3A2G6_9PEZI</name>
<dbReference type="Proteomes" id="UP000241462">
    <property type="component" value="Unassembled WGS sequence"/>
</dbReference>
<evidence type="ECO:0000256" key="1">
    <source>
        <dbReference type="SAM" id="Phobius"/>
    </source>
</evidence>
<gene>
    <name evidence="2" type="ORF">BD289DRAFT_438783</name>
</gene>
<keyword evidence="1" id="KW-1133">Transmembrane helix</keyword>
<dbReference type="EMBL" id="KZ678497">
    <property type="protein sequence ID" value="PSR81657.1"/>
    <property type="molecule type" value="Genomic_DNA"/>
</dbReference>
<dbReference type="AlphaFoldDB" id="A0A2T3A2G6"/>
<keyword evidence="1" id="KW-0472">Membrane</keyword>
<keyword evidence="3" id="KW-1185">Reference proteome</keyword>
<dbReference type="InParanoid" id="A0A2T3A2G6"/>
<organism evidence="2 3">
    <name type="scientific">Coniella lustricola</name>
    <dbReference type="NCBI Taxonomy" id="2025994"/>
    <lineage>
        <taxon>Eukaryota</taxon>
        <taxon>Fungi</taxon>
        <taxon>Dikarya</taxon>
        <taxon>Ascomycota</taxon>
        <taxon>Pezizomycotina</taxon>
        <taxon>Sordariomycetes</taxon>
        <taxon>Sordariomycetidae</taxon>
        <taxon>Diaporthales</taxon>
        <taxon>Schizoparmaceae</taxon>
        <taxon>Coniella</taxon>
    </lineage>
</organism>
<proteinExistence type="predicted"/>
<sequence length="163" mass="18248">MQCCRCLVQEGVSDGRRCMPNSGVLETGFDCDCWGVDRQECDEPLRPVSIRGVKPIGSNVICRISKAGCVDQARNAISMSSCMTRTDIYRIQQHIQVALEMASWLSVADPNLRGRGSLVFLHRWMSHKADVDYPRSTVLPFTMLVIHSINLFSIHAFLVLFTG</sequence>
<protein>
    <submittedName>
        <fullName evidence="2">Uncharacterized protein</fullName>
    </submittedName>
</protein>